<evidence type="ECO:0000313" key="1">
    <source>
        <dbReference type="EMBL" id="KAL3537387.1"/>
    </source>
</evidence>
<accession>A0ABD3B2N0</accession>
<keyword evidence="2" id="KW-1185">Reference proteome</keyword>
<name>A0ABD3B2N0_9GENT</name>
<sequence>MHPPCAKGKSGKKPNVAKFIAALAIRNNTQLMVMVCANSARSIALALGATARETGGRAVYILLDLKELHTSRKVLGCHADFNELVVVNAQSLNEYHDANFVLIDCKLEKHKAVVVTGQRCLKKIILCRLQCYSW</sequence>
<organism evidence="1 2">
    <name type="scientific">Cinchona calisaya</name>
    <dbReference type="NCBI Taxonomy" id="153742"/>
    <lineage>
        <taxon>Eukaryota</taxon>
        <taxon>Viridiplantae</taxon>
        <taxon>Streptophyta</taxon>
        <taxon>Embryophyta</taxon>
        <taxon>Tracheophyta</taxon>
        <taxon>Spermatophyta</taxon>
        <taxon>Magnoliopsida</taxon>
        <taxon>eudicotyledons</taxon>
        <taxon>Gunneridae</taxon>
        <taxon>Pentapetalae</taxon>
        <taxon>asterids</taxon>
        <taxon>lamiids</taxon>
        <taxon>Gentianales</taxon>
        <taxon>Rubiaceae</taxon>
        <taxon>Cinchonoideae</taxon>
        <taxon>Cinchoneae</taxon>
        <taxon>Cinchona</taxon>
    </lineage>
</organism>
<protein>
    <submittedName>
        <fullName evidence="1">Uncharacterized protein</fullName>
    </submittedName>
</protein>
<dbReference type="EMBL" id="JBJUIK010000001">
    <property type="protein sequence ID" value="KAL3537387.1"/>
    <property type="molecule type" value="Genomic_DNA"/>
</dbReference>
<proteinExistence type="predicted"/>
<comment type="caution">
    <text evidence="1">The sequence shown here is derived from an EMBL/GenBank/DDBJ whole genome shotgun (WGS) entry which is preliminary data.</text>
</comment>
<dbReference type="PANTHER" id="PTHR33593:SF3">
    <property type="entry name" value="DUF1442 FAMILY PROTEIN"/>
    <property type="match status" value="1"/>
</dbReference>
<dbReference type="PANTHER" id="PTHR33593">
    <property type="entry name" value="DUF1442 FAMILY PROTEIN"/>
    <property type="match status" value="1"/>
</dbReference>
<gene>
    <name evidence="1" type="ORF">ACH5RR_000753</name>
</gene>
<dbReference type="AlphaFoldDB" id="A0ABD3B2N0"/>
<evidence type="ECO:0000313" key="2">
    <source>
        <dbReference type="Proteomes" id="UP001630127"/>
    </source>
</evidence>
<reference evidence="1 2" key="1">
    <citation type="submission" date="2024-11" db="EMBL/GenBank/DDBJ databases">
        <title>A near-complete genome assembly of Cinchona calisaya.</title>
        <authorList>
            <person name="Lian D.C."/>
            <person name="Zhao X.W."/>
            <person name="Wei L."/>
        </authorList>
    </citation>
    <scope>NUCLEOTIDE SEQUENCE [LARGE SCALE GENOMIC DNA]</scope>
    <source>
        <tissue evidence="1">Nenye</tissue>
    </source>
</reference>
<dbReference type="Proteomes" id="UP001630127">
    <property type="component" value="Unassembled WGS sequence"/>
</dbReference>
<dbReference type="InterPro" id="IPR009902">
    <property type="entry name" value="DUF1442"/>
</dbReference>